<dbReference type="GO" id="GO:0047499">
    <property type="term" value="F:calcium-independent phospholipase A2 activity"/>
    <property type="evidence" value="ECO:0007669"/>
    <property type="project" value="TreeGrafter"/>
</dbReference>
<reference evidence="3" key="1">
    <citation type="submission" date="2019-06" db="EMBL/GenBank/DDBJ databases">
        <authorList>
            <person name="Palmer J.M."/>
        </authorList>
    </citation>
    <scope>NUCLEOTIDE SEQUENCE</scope>
    <source>
        <strain evidence="3">TWF679</strain>
    </source>
</reference>
<accession>A0A8H8V1X9</accession>
<dbReference type="PANTHER" id="PTHR24185:SF1">
    <property type="entry name" value="CALCIUM-INDEPENDENT PHOSPHOLIPASE A2-GAMMA"/>
    <property type="match status" value="1"/>
</dbReference>
<evidence type="ECO:0000313" key="4">
    <source>
        <dbReference type="Proteomes" id="UP000614610"/>
    </source>
</evidence>
<keyword evidence="2" id="KW-0443">Lipid metabolism</keyword>
<evidence type="ECO:0000313" key="3">
    <source>
        <dbReference type="EMBL" id="KAF3204463.1"/>
    </source>
</evidence>
<dbReference type="Gene3D" id="3.40.1090.10">
    <property type="entry name" value="Cytosolic phospholipase A2 catalytic domain"/>
    <property type="match status" value="2"/>
</dbReference>
<evidence type="ECO:0000256" key="1">
    <source>
        <dbReference type="ARBA" id="ARBA00022801"/>
    </source>
</evidence>
<sequence length="502" mass="55111">MFEAVTAFLASAIVKKAQSSKNQAVIELHVFPETTRELFKEAMEIFLEHCLKGNSIVSPLAEPKATVVLNECIICGDSGQEKGWPFVIPIPPDLTNPRVLALDGAGARAITQLVVLERLETLIGLGLPIGWFFDLIVGSSAAVTATAGLDCQLIANYHVGEEGTKYTDSMMTVWTAAQCTSAAPLYFMPKLEKGIEFRDGGLKANNPVLLALDEAKYIWGEVRPDLVLSIGTGKGISPQPQPIGTGIIDYKLVGLFKTWLNTMNGEEAWEEFCTSEKVNTNMLARCNRLNVDLNGNEPTFDDIQEIESMELAARAYNKNYTQDSDTPYKPILGACENPILEVQAGILRASQYFFQITQLSLVLNSQQEKFLIVGTLKCRLGPQETEPFQLLLHMTSYFAVNGKRDTDMNDDLRALKLFEVPLEFTHTTSSGPIRIDVNFGDSYLVAISGFPMDVQASTNTIQDGVLRDYCARNGIEETEVAEDSLETIPSTFDAEGEAHLGG</sequence>
<dbReference type="SUPFAM" id="SSF52151">
    <property type="entry name" value="FabD/lysophospholipase-like"/>
    <property type="match status" value="1"/>
</dbReference>
<dbReference type="GO" id="GO:0016042">
    <property type="term" value="P:lipid catabolic process"/>
    <property type="evidence" value="ECO:0007669"/>
    <property type="project" value="UniProtKB-KW"/>
</dbReference>
<dbReference type="PANTHER" id="PTHR24185">
    <property type="entry name" value="CALCIUM-INDEPENDENT PHOSPHOLIPASE A2-GAMMA"/>
    <property type="match status" value="1"/>
</dbReference>
<comment type="caution">
    <text evidence="3">The sequence shown here is derived from an EMBL/GenBank/DDBJ whole genome shotgun (WGS) entry which is preliminary data.</text>
</comment>
<dbReference type="CDD" id="cd07199">
    <property type="entry name" value="Pat17_PNPLA8_PNPLA9_like"/>
    <property type="match status" value="1"/>
</dbReference>
<dbReference type="Proteomes" id="UP000614610">
    <property type="component" value="Unassembled WGS sequence"/>
</dbReference>
<evidence type="ECO:0008006" key="5">
    <source>
        <dbReference type="Google" id="ProtNLM"/>
    </source>
</evidence>
<dbReference type="InterPro" id="IPR016035">
    <property type="entry name" value="Acyl_Trfase/lysoPLipase"/>
</dbReference>
<dbReference type="GO" id="GO:0019369">
    <property type="term" value="P:arachidonate metabolic process"/>
    <property type="evidence" value="ECO:0007669"/>
    <property type="project" value="TreeGrafter"/>
</dbReference>
<dbReference type="OrthoDB" id="194358at2759"/>
<dbReference type="AlphaFoldDB" id="A0A8H8V1X9"/>
<organism evidence="3 4">
    <name type="scientific">Orbilia oligospora</name>
    <name type="common">Nematode-trapping fungus</name>
    <name type="synonym">Arthrobotrys oligospora</name>
    <dbReference type="NCBI Taxonomy" id="2813651"/>
    <lineage>
        <taxon>Eukaryota</taxon>
        <taxon>Fungi</taxon>
        <taxon>Dikarya</taxon>
        <taxon>Ascomycota</taxon>
        <taxon>Pezizomycotina</taxon>
        <taxon>Orbiliomycetes</taxon>
        <taxon>Orbiliales</taxon>
        <taxon>Orbiliaceae</taxon>
        <taxon>Orbilia</taxon>
    </lineage>
</organism>
<dbReference type="EMBL" id="WIWT01000071">
    <property type="protein sequence ID" value="KAF3204463.1"/>
    <property type="molecule type" value="Genomic_DNA"/>
</dbReference>
<dbReference type="GO" id="GO:0016020">
    <property type="term" value="C:membrane"/>
    <property type="evidence" value="ECO:0007669"/>
    <property type="project" value="TreeGrafter"/>
</dbReference>
<gene>
    <name evidence="3" type="ORF">TWF679_009829</name>
</gene>
<keyword evidence="2" id="KW-0442">Lipid degradation</keyword>
<keyword evidence="1" id="KW-0378">Hydrolase</keyword>
<name>A0A8H8V1X9_ORBOL</name>
<proteinExistence type="predicted"/>
<protein>
    <recommendedName>
        <fullName evidence="5">PNPLA domain-containing protein</fullName>
    </recommendedName>
</protein>
<evidence type="ECO:0000256" key="2">
    <source>
        <dbReference type="ARBA" id="ARBA00022963"/>
    </source>
</evidence>